<organism evidence="1 2">
    <name type="scientific">Apostasia shenzhenica</name>
    <dbReference type="NCBI Taxonomy" id="1088818"/>
    <lineage>
        <taxon>Eukaryota</taxon>
        <taxon>Viridiplantae</taxon>
        <taxon>Streptophyta</taxon>
        <taxon>Embryophyta</taxon>
        <taxon>Tracheophyta</taxon>
        <taxon>Spermatophyta</taxon>
        <taxon>Magnoliopsida</taxon>
        <taxon>Liliopsida</taxon>
        <taxon>Asparagales</taxon>
        <taxon>Orchidaceae</taxon>
        <taxon>Apostasioideae</taxon>
        <taxon>Apostasia</taxon>
    </lineage>
</organism>
<keyword evidence="2" id="KW-1185">Reference proteome</keyword>
<evidence type="ECO:0000313" key="1">
    <source>
        <dbReference type="EMBL" id="PKA66179.1"/>
    </source>
</evidence>
<reference evidence="1 2" key="1">
    <citation type="journal article" date="2017" name="Nature">
        <title>The Apostasia genome and the evolution of orchids.</title>
        <authorList>
            <person name="Zhang G.Q."/>
            <person name="Liu K.W."/>
            <person name="Li Z."/>
            <person name="Lohaus R."/>
            <person name="Hsiao Y.Y."/>
            <person name="Niu S.C."/>
            <person name="Wang J.Y."/>
            <person name="Lin Y.C."/>
            <person name="Xu Q."/>
            <person name="Chen L.J."/>
            <person name="Yoshida K."/>
            <person name="Fujiwara S."/>
            <person name="Wang Z.W."/>
            <person name="Zhang Y.Q."/>
            <person name="Mitsuda N."/>
            <person name="Wang M."/>
            <person name="Liu G.H."/>
            <person name="Pecoraro L."/>
            <person name="Huang H.X."/>
            <person name="Xiao X.J."/>
            <person name="Lin M."/>
            <person name="Wu X.Y."/>
            <person name="Wu W.L."/>
            <person name="Chen Y.Y."/>
            <person name="Chang S.B."/>
            <person name="Sakamoto S."/>
            <person name="Ohme-Takagi M."/>
            <person name="Yagi M."/>
            <person name="Zeng S.J."/>
            <person name="Shen C.Y."/>
            <person name="Yeh C.M."/>
            <person name="Luo Y.B."/>
            <person name="Tsai W.C."/>
            <person name="Van de Peer Y."/>
            <person name="Liu Z.J."/>
        </authorList>
    </citation>
    <scope>NUCLEOTIDE SEQUENCE [LARGE SCALE GENOMIC DNA]</scope>
    <source>
        <strain evidence="2">cv. Shenzhen</strain>
        <tissue evidence="1">Stem</tissue>
    </source>
</reference>
<accession>A0A2I0BEG5</accession>
<dbReference type="Proteomes" id="UP000236161">
    <property type="component" value="Unassembled WGS sequence"/>
</dbReference>
<protein>
    <submittedName>
        <fullName evidence="1">Uncharacterized protein</fullName>
    </submittedName>
</protein>
<sequence length="112" mass="12832">MDAVIPVELEHLSPRIEAVASFEPEALQTWMEENDSSRRVDLDLLEQKRELATLKCLEHKRRVERYLGGDCLFNSSLLNFINAGATMMDSKFSMPARIALSVTFKMKQIETQ</sequence>
<proteinExistence type="predicted"/>
<gene>
    <name evidence="1" type="ORF">AXF42_Ash006876</name>
</gene>
<name>A0A2I0BEG5_9ASPA</name>
<dbReference type="AlphaFoldDB" id="A0A2I0BEG5"/>
<dbReference type="EMBL" id="KZ451886">
    <property type="protein sequence ID" value="PKA66179.1"/>
    <property type="molecule type" value="Genomic_DNA"/>
</dbReference>
<evidence type="ECO:0000313" key="2">
    <source>
        <dbReference type="Proteomes" id="UP000236161"/>
    </source>
</evidence>